<dbReference type="RefSeq" id="WP_065537682.1">
    <property type="nucleotide sequence ID" value="NZ_CAPDLJ010000001.1"/>
</dbReference>
<dbReference type="AlphaFoldDB" id="A0A1C7GYJ1"/>
<dbReference type="OrthoDB" id="9816340at2"/>
<proteinExistence type="predicted"/>
<dbReference type="KEGG" id="bcae:A4V03_01510"/>
<organism evidence="2 3">
    <name type="scientific">Bacteroides caecimuris</name>
    <dbReference type="NCBI Taxonomy" id="1796613"/>
    <lineage>
        <taxon>Bacteria</taxon>
        <taxon>Pseudomonadati</taxon>
        <taxon>Bacteroidota</taxon>
        <taxon>Bacteroidia</taxon>
        <taxon>Bacteroidales</taxon>
        <taxon>Bacteroidaceae</taxon>
        <taxon>Bacteroides</taxon>
    </lineage>
</organism>
<name>A0A1C7GYJ1_9BACE</name>
<protein>
    <submittedName>
        <fullName evidence="2">Uncharacterized protein</fullName>
    </submittedName>
</protein>
<reference evidence="3" key="1">
    <citation type="submission" date="2016-04" db="EMBL/GenBank/DDBJ databases">
        <title>Complete Genome Sequences of Twelve Strains of a Stable Defined Moderately Diverse Mouse Microbiota 2 (sDMDMm2).</title>
        <authorList>
            <person name="Uchimura Y."/>
            <person name="Wyss M."/>
            <person name="Brugiroux S."/>
            <person name="Limenitakis J.P."/>
            <person name="Stecher B."/>
            <person name="McCoy K.D."/>
            <person name="Macpherson A.J."/>
        </authorList>
    </citation>
    <scope>NUCLEOTIDE SEQUENCE [LARGE SCALE GENOMIC DNA]</scope>
    <source>
        <strain evidence="3">I48</strain>
    </source>
</reference>
<evidence type="ECO:0000313" key="3">
    <source>
        <dbReference type="Proteomes" id="UP000092631"/>
    </source>
</evidence>
<gene>
    <name evidence="2" type="ORF">A4V03_01510</name>
</gene>
<keyword evidence="3" id="KW-1185">Reference proteome</keyword>
<dbReference type="InterPro" id="IPR007527">
    <property type="entry name" value="Znf_SWIM"/>
</dbReference>
<accession>A0A1C7GYJ1</accession>
<dbReference type="Proteomes" id="UP000092631">
    <property type="component" value="Chromosome"/>
</dbReference>
<evidence type="ECO:0000313" key="2">
    <source>
        <dbReference type="EMBL" id="ANU56407.1"/>
    </source>
</evidence>
<dbReference type="Pfam" id="PF04434">
    <property type="entry name" value="SWIM"/>
    <property type="match status" value="1"/>
</dbReference>
<dbReference type="EMBL" id="CP015401">
    <property type="protein sequence ID" value="ANU56407.1"/>
    <property type="molecule type" value="Genomic_DNA"/>
</dbReference>
<feature type="region of interest" description="Disordered" evidence="1">
    <location>
        <begin position="112"/>
        <end position="131"/>
    </location>
</feature>
<feature type="compositionally biased region" description="Basic and acidic residues" evidence="1">
    <location>
        <begin position="112"/>
        <end position="123"/>
    </location>
</feature>
<dbReference type="GeneID" id="82185809"/>
<dbReference type="GO" id="GO:0008270">
    <property type="term" value="F:zinc ion binding"/>
    <property type="evidence" value="ECO:0007669"/>
    <property type="project" value="InterPro"/>
</dbReference>
<evidence type="ECO:0000256" key="1">
    <source>
        <dbReference type="SAM" id="MobiDB-lite"/>
    </source>
</evidence>
<dbReference type="PROSITE" id="PS50966">
    <property type="entry name" value="ZF_SWIM"/>
    <property type="match status" value="1"/>
</dbReference>
<sequence>MLLNLTEEQIAQLAPDAASVKAGKGLASRAKWLLLEYSDRAIWGHCQGSGQTPYQTVVDIKDIAFRCSCPSRKFPCKHALGLLYMYASYSESFKQAEEPDWVETWLSKRKEKEEKKERKEKKTAAPIDEAAQAKRQAVRHQKVLGGIEDLQIWMKDLLRNGLLNVPERACTLFEAISRRMVDAQASGLAGRLRGLRELNYYSEDWKFKLTDKLSKIYLLAESYKHLDNLPADWQFEIRTQIGYPQSKEEVMAGEPVEDQWMVLHTRSNKVNDLRTDVFWLYGKASRRMAVYVYFMVPGTLPEFTILSGGTYQGPLYFYKGVAALRALPKELQRSDEKFQPSCCPDLETATQYYRTIVRTNPFVEEVPLLVDNVRLMTAGNAQYLQDAEGRVMPVHVDENIRIDILATTGGKPFAAFLLADVTFWELKTIWYQSEYYFWKDERN</sequence>